<evidence type="ECO:0000256" key="3">
    <source>
        <dbReference type="ARBA" id="ARBA00022692"/>
    </source>
</evidence>
<comment type="subcellular location">
    <subcellularLocation>
        <location evidence="1">Membrane</location>
        <topology evidence="1">Multi-pass membrane protein</topology>
    </subcellularLocation>
</comment>
<protein>
    <submittedName>
        <fullName evidence="7">Transmembrane protein 50A</fullName>
    </submittedName>
</protein>
<evidence type="ECO:0000313" key="7">
    <source>
        <dbReference type="EMBL" id="KAG9508767.1"/>
    </source>
</evidence>
<dbReference type="Pfam" id="PF05255">
    <property type="entry name" value="UPF0220"/>
    <property type="match status" value="1"/>
</dbReference>
<feature type="transmembrane region" description="Helical" evidence="6">
    <location>
        <begin position="97"/>
        <end position="118"/>
    </location>
</feature>
<keyword evidence="4 6" id="KW-1133">Transmembrane helix</keyword>
<gene>
    <name evidence="7" type="primary">Tmem50a</name>
    <name evidence="7" type="ORF">GZH46_02728</name>
</gene>
<reference evidence="7 8" key="1">
    <citation type="submission" date="2020-10" db="EMBL/GenBank/DDBJ databases">
        <authorList>
            <person name="Klimov P.B."/>
            <person name="Dyachkov S.M."/>
            <person name="Chetverikov P.E."/>
        </authorList>
    </citation>
    <scope>NUCLEOTIDE SEQUENCE [LARGE SCALE GENOMIC DNA]</scope>
    <source>
        <strain evidence="7">BMOC 18-1129-001#AD2665</strain>
        <tissue evidence="7">Entire mites</tissue>
    </source>
</reference>
<comment type="similarity">
    <text evidence="2">Belongs to the UPF0220 family.</text>
</comment>
<comment type="caution">
    <text evidence="7">The sequence shown here is derived from an EMBL/GenBank/DDBJ whole genome shotgun (WGS) entry which is preliminary data.</text>
</comment>
<dbReference type="EMBL" id="JAIFTH010000994">
    <property type="protein sequence ID" value="KAG9508767.1"/>
    <property type="molecule type" value="Genomic_DNA"/>
</dbReference>
<feature type="transmembrane region" description="Helical" evidence="6">
    <location>
        <begin position="57"/>
        <end position="77"/>
    </location>
</feature>
<organism evidence="7 8">
    <name type="scientific">Fragariocoptes setiger</name>
    <dbReference type="NCBI Taxonomy" id="1670756"/>
    <lineage>
        <taxon>Eukaryota</taxon>
        <taxon>Metazoa</taxon>
        <taxon>Ecdysozoa</taxon>
        <taxon>Arthropoda</taxon>
        <taxon>Chelicerata</taxon>
        <taxon>Arachnida</taxon>
        <taxon>Acari</taxon>
        <taxon>Acariformes</taxon>
        <taxon>Trombidiformes</taxon>
        <taxon>Prostigmata</taxon>
        <taxon>Eupodina</taxon>
        <taxon>Eriophyoidea</taxon>
        <taxon>Phytoptidae</taxon>
        <taxon>Fragariocoptes</taxon>
    </lineage>
</organism>
<evidence type="ECO:0000256" key="5">
    <source>
        <dbReference type="ARBA" id="ARBA00023136"/>
    </source>
</evidence>
<feature type="transmembrane region" description="Helical" evidence="6">
    <location>
        <begin position="26"/>
        <end position="45"/>
    </location>
</feature>
<sequence length="155" mass="17466">MEALRTGWDGLMTRVREYMDMNEKRNIFAAMAAGVLFFTGWWIIIDVAARYGSEQFHWAYHLFGVFGTVSFIIVNSISNSQLRDDSFGASDPRAAKIWLLIGFILGFSALTGSIWVLISEFSASNVEKYPGIALLFQNILIFTGSLAFKFGRIEE</sequence>
<evidence type="ECO:0000256" key="6">
    <source>
        <dbReference type="SAM" id="Phobius"/>
    </source>
</evidence>
<evidence type="ECO:0000256" key="2">
    <source>
        <dbReference type="ARBA" id="ARBA00005335"/>
    </source>
</evidence>
<evidence type="ECO:0000256" key="4">
    <source>
        <dbReference type="ARBA" id="ARBA00022989"/>
    </source>
</evidence>
<dbReference type="Proteomes" id="UP000825002">
    <property type="component" value="Unassembled WGS sequence"/>
</dbReference>
<keyword evidence="3 6" id="KW-0812">Transmembrane</keyword>
<feature type="transmembrane region" description="Helical" evidence="6">
    <location>
        <begin position="130"/>
        <end position="148"/>
    </location>
</feature>
<name>A0ABQ7S5X2_9ACAR</name>
<keyword evidence="8" id="KW-1185">Reference proteome</keyword>
<evidence type="ECO:0000256" key="1">
    <source>
        <dbReference type="ARBA" id="ARBA00004141"/>
    </source>
</evidence>
<accession>A0ABQ7S5X2</accession>
<dbReference type="PANTHER" id="PTHR13180">
    <property type="entry name" value="SMALL MEMBRANE PROTEIN-RELATED"/>
    <property type="match status" value="1"/>
</dbReference>
<keyword evidence="5 6" id="KW-0472">Membrane</keyword>
<proteinExistence type="inferred from homology"/>
<evidence type="ECO:0000313" key="8">
    <source>
        <dbReference type="Proteomes" id="UP000825002"/>
    </source>
</evidence>
<dbReference type="InterPro" id="IPR007919">
    <property type="entry name" value="UPF0220"/>
</dbReference>